<name>A0A6J4N5I0_9PSEU</name>
<feature type="compositionally biased region" description="Basic residues" evidence="1">
    <location>
        <begin position="45"/>
        <end position="74"/>
    </location>
</feature>
<protein>
    <submittedName>
        <fullName evidence="2">Uncharacterized protein</fullName>
    </submittedName>
</protein>
<reference evidence="2" key="1">
    <citation type="submission" date="2020-02" db="EMBL/GenBank/DDBJ databases">
        <authorList>
            <person name="Meier V. D."/>
        </authorList>
    </citation>
    <scope>NUCLEOTIDE SEQUENCE</scope>
    <source>
        <strain evidence="2">AVDCRST_MAG66</strain>
    </source>
</reference>
<gene>
    <name evidence="2" type="ORF">AVDCRST_MAG66-103</name>
</gene>
<feature type="non-terminal residue" evidence="2">
    <location>
        <position position="1"/>
    </location>
</feature>
<accession>A0A6J4N5I0</accession>
<feature type="non-terminal residue" evidence="2">
    <location>
        <position position="89"/>
    </location>
</feature>
<evidence type="ECO:0000313" key="2">
    <source>
        <dbReference type="EMBL" id="CAA9378039.1"/>
    </source>
</evidence>
<feature type="compositionally biased region" description="Basic and acidic residues" evidence="1">
    <location>
        <begin position="27"/>
        <end position="40"/>
    </location>
</feature>
<feature type="region of interest" description="Disordered" evidence="1">
    <location>
        <begin position="1"/>
        <end position="89"/>
    </location>
</feature>
<evidence type="ECO:0000256" key="1">
    <source>
        <dbReference type="SAM" id="MobiDB-lite"/>
    </source>
</evidence>
<dbReference type="EMBL" id="CADCUS010000014">
    <property type="protein sequence ID" value="CAA9378039.1"/>
    <property type="molecule type" value="Genomic_DNA"/>
</dbReference>
<feature type="compositionally biased region" description="Basic and acidic residues" evidence="1">
    <location>
        <begin position="1"/>
        <end position="10"/>
    </location>
</feature>
<sequence length="89" mass="10206">DDTRRDHDRVGPAGWTQHHRPAGLDPGQRRPADPAHHRGDPAVARRPRRQRRRGAPQRRPARRAGGTGHRRVRQRPGDRHVPRLPHHGV</sequence>
<proteinExistence type="predicted"/>
<organism evidence="2">
    <name type="scientific">uncultured Pseudonocardia sp</name>
    <dbReference type="NCBI Taxonomy" id="211455"/>
    <lineage>
        <taxon>Bacteria</taxon>
        <taxon>Bacillati</taxon>
        <taxon>Actinomycetota</taxon>
        <taxon>Actinomycetes</taxon>
        <taxon>Pseudonocardiales</taxon>
        <taxon>Pseudonocardiaceae</taxon>
        <taxon>Pseudonocardia</taxon>
        <taxon>environmental samples</taxon>
    </lineage>
</organism>
<dbReference type="AlphaFoldDB" id="A0A6J4N5I0"/>